<proteinExistence type="predicted"/>
<reference evidence="3" key="1">
    <citation type="journal article" date="2023" name="Mol. Phylogenet. Evol.">
        <title>Genome-scale phylogeny and comparative genomics of the fungal order Sordariales.</title>
        <authorList>
            <person name="Hensen N."/>
            <person name="Bonometti L."/>
            <person name="Westerberg I."/>
            <person name="Brannstrom I.O."/>
            <person name="Guillou S."/>
            <person name="Cros-Aarteil S."/>
            <person name="Calhoun S."/>
            <person name="Haridas S."/>
            <person name="Kuo A."/>
            <person name="Mondo S."/>
            <person name="Pangilinan J."/>
            <person name="Riley R."/>
            <person name="LaButti K."/>
            <person name="Andreopoulos B."/>
            <person name="Lipzen A."/>
            <person name="Chen C."/>
            <person name="Yan M."/>
            <person name="Daum C."/>
            <person name="Ng V."/>
            <person name="Clum A."/>
            <person name="Steindorff A."/>
            <person name="Ohm R.A."/>
            <person name="Martin F."/>
            <person name="Silar P."/>
            <person name="Natvig D.O."/>
            <person name="Lalanne C."/>
            <person name="Gautier V."/>
            <person name="Ament-Velasquez S.L."/>
            <person name="Kruys A."/>
            <person name="Hutchinson M.I."/>
            <person name="Powell A.J."/>
            <person name="Barry K."/>
            <person name="Miller A.N."/>
            <person name="Grigoriev I.V."/>
            <person name="Debuchy R."/>
            <person name="Gladieux P."/>
            <person name="Hiltunen Thoren M."/>
            <person name="Johannesson H."/>
        </authorList>
    </citation>
    <scope>NUCLEOTIDE SEQUENCE</scope>
    <source>
        <strain evidence="3">CBS 359.72</strain>
    </source>
</reference>
<feature type="compositionally biased region" description="Low complexity" evidence="1">
    <location>
        <begin position="183"/>
        <end position="198"/>
    </location>
</feature>
<evidence type="ECO:0000256" key="2">
    <source>
        <dbReference type="SAM" id="SignalP"/>
    </source>
</evidence>
<feature type="chain" id="PRO_5042855492" description="Infection structure specific protein" evidence="2">
    <location>
        <begin position="21"/>
        <end position="247"/>
    </location>
</feature>
<evidence type="ECO:0000313" key="3">
    <source>
        <dbReference type="EMBL" id="KAK4243664.1"/>
    </source>
</evidence>
<evidence type="ECO:0008006" key="5">
    <source>
        <dbReference type="Google" id="ProtNLM"/>
    </source>
</evidence>
<dbReference type="Proteomes" id="UP001303647">
    <property type="component" value="Unassembled WGS sequence"/>
</dbReference>
<keyword evidence="2" id="KW-0732">Signal</keyword>
<dbReference type="EMBL" id="MU857791">
    <property type="protein sequence ID" value="KAK4243664.1"/>
    <property type="molecule type" value="Genomic_DNA"/>
</dbReference>
<sequence>MHSMTSSIITILMGATVALANPAPAPVITAAPENLGPGAHLAARQFSLSDGGDIQDTFPCQTKLLSLISAVPTLPTTIASWYSSVAPPFVVVQDSDNLDHSLTSICSEVFSITPPASLSSAYSSFMSESASWASDIKSEVRSLASSCAAQPEISAVMEVLIVTDEESCTKSVVALLDAYNENTTTTKTETETTPTTEPTTERTDGSEDSPEPTTTESTGGVAAARETGLAAAAAAVAVGVAGVVAAL</sequence>
<reference evidence="3" key="2">
    <citation type="submission" date="2023-05" db="EMBL/GenBank/DDBJ databases">
        <authorList>
            <consortium name="Lawrence Berkeley National Laboratory"/>
            <person name="Steindorff A."/>
            <person name="Hensen N."/>
            <person name="Bonometti L."/>
            <person name="Westerberg I."/>
            <person name="Brannstrom I.O."/>
            <person name="Guillou S."/>
            <person name="Cros-Aarteil S."/>
            <person name="Calhoun S."/>
            <person name="Haridas S."/>
            <person name="Kuo A."/>
            <person name="Mondo S."/>
            <person name="Pangilinan J."/>
            <person name="Riley R."/>
            <person name="Labutti K."/>
            <person name="Andreopoulos B."/>
            <person name="Lipzen A."/>
            <person name="Chen C."/>
            <person name="Yanf M."/>
            <person name="Daum C."/>
            <person name="Ng V."/>
            <person name="Clum A."/>
            <person name="Ohm R."/>
            <person name="Martin F."/>
            <person name="Silar P."/>
            <person name="Natvig D."/>
            <person name="Lalanne C."/>
            <person name="Gautier V."/>
            <person name="Ament-Velasquez S.L."/>
            <person name="Kruys A."/>
            <person name="Hutchinson M.I."/>
            <person name="Powell A.J."/>
            <person name="Barry K."/>
            <person name="Miller A.N."/>
            <person name="Grigoriev I.V."/>
            <person name="Debuchy R."/>
            <person name="Gladieux P."/>
            <person name="Thoren M.H."/>
            <person name="Johannesson H."/>
        </authorList>
    </citation>
    <scope>NUCLEOTIDE SEQUENCE</scope>
    <source>
        <strain evidence="3">CBS 359.72</strain>
    </source>
</reference>
<feature type="region of interest" description="Disordered" evidence="1">
    <location>
        <begin position="183"/>
        <end position="222"/>
    </location>
</feature>
<name>A0AAN7HKS1_9PEZI</name>
<feature type="signal peptide" evidence="2">
    <location>
        <begin position="1"/>
        <end position="20"/>
    </location>
</feature>
<evidence type="ECO:0000313" key="4">
    <source>
        <dbReference type="Proteomes" id="UP001303647"/>
    </source>
</evidence>
<comment type="caution">
    <text evidence="3">The sequence shown here is derived from an EMBL/GenBank/DDBJ whole genome shotgun (WGS) entry which is preliminary data.</text>
</comment>
<gene>
    <name evidence="3" type="ORF">C7999DRAFT_18007</name>
</gene>
<dbReference type="AlphaFoldDB" id="A0AAN7HKS1"/>
<evidence type="ECO:0000256" key="1">
    <source>
        <dbReference type="SAM" id="MobiDB-lite"/>
    </source>
</evidence>
<protein>
    <recommendedName>
        <fullName evidence="5">Infection structure specific protein</fullName>
    </recommendedName>
</protein>
<organism evidence="3 4">
    <name type="scientific">Corynascus novoguineensis</name>
    <dbReference type="NCBI Taxonomy" id="1126955"/>
    <lineage>
        <taxon>Eukaryota</taxon>
        <taxon>Fungi</taxon>
        <taxon>Dikarya</taxon>
        <taxon>Ascomycota</taxon>
        <taxon>Pezizomycotina</taxon>
        <taxon>Sordariomycetes</taxon>
        <taxon>Sordariomycetidae</taxon>
        <taxon>Sordariales</taxon>
        <taxon>Chaetomiaceae</taxon>
        <taxon>Corynascus</taxon>
    </lineage>
</organism>
<accession>A0AAN7HKS1</accession>
<feature type="compositionally biased region" description="Low complexity" evidence="1">
    <location>
        <begin position="211"/>
        <end position="222"/>
    </location>
</feature>
<keyword evidence="4" id="KW-1185">Reference proteome</keyword>